<evidence type="ECO:0000256" key="1">
    <source>
        <dbReference type="ARBA" id="ARBA00022737"/>
    </source>
</evidence>
<keyword evidence="3" id="KW-0518">Myosin</keyword>
<gene>
    <name evidence="6" type="ORF">HS088_TW07G01039</name>
</gene>
<dbReference type="InterPro" id="IPR050230">
    <property type="entry name" value="CALM/Myosin/TropC-like"/>
</dbReference>
<proteinExistence type="predicted"/>
<evidence type="ECO:0000313" key="7">
    <source>
        <dbReference type="Proteomes" id="UP000593562"/>
    </source>
</evidence>
<dbReference type="InterPro" id="IPR011992">
    <property type="entry name" value="EF-hand-dom_pair"/>
</dbReference>
<dbReference type="InParanoid" id="A0A7J7DGE4"/>
<feature type="domain" description="EF-hand" evidence="5">
    <location>
        <begin position="126"/>
        <end position="161"/>
    </location>
</feature>
<dbReference type="GO" id="GO:0016460">
    <property type="term" value="C:myosin II complex"/>
    <property type="evidence" value="ECO:0007669"/>
    <property type="project" value="TreeGrafter"/>
</dbReference>
<protein>
    <submittedName>
        <fullName evidence="6">Calcium-binding protein CML45</fullName>
    </submittedName>
</protein>
<accession>A0A7J7DGE4</accession>
<dbReference type="InterPro" id="IPR002048">
    <property type="entry name" value="EF_hand_dom"/>
</dbReference>
<dbReference type="SUPFAM" id="SSF47473">
    <property type="entry name" value="EF-hand"/>
    <property type="match status" value="1"/>
</dbReference>
<evidence type="ECO:0000256" key="4">
    <source>
        <dbReference type="ARBA" id="ARBA00023175"/>
    </source>
</evidence>
<dbReference type="InterPro" id="IPR018247">
    <property type="entry name" value="EF_Hand_1_Ca_BS"/>
</dbReference>
<keyword evidence="1" id="KW-0677">Repeat</keyword>
<name>A0A7J7DGE4_TRIWF</name>
<reference evidence="6 7" key="1">
    <citation type="journal article" date="2020" name="Nat. Commun.">
        <title>Genome of Tripterygium wilfordii and identification of cytochrome P450 involved in triptolide biosynthesis.</title>
        <authorList>
            <person name="Tu L."/>
            <person name="Su P."/>
            <person name="Zhang Z."/>
            <person name="Gao L."/>
            <person name="Wang J."/>
            <person name="Hu T."/>
            <person name="Zhou J."/>
            <person name="Zhang Y."/>
            <person name="Zhao Y."/>
            <person name="Liu Y."/>
            <person name="Song Y."/>
            <person name="Tong Y."/>
            <person name="Lu Y."/>
            <person name="Yang J."/>
            <person name="Xu C."/>
            <person name="Jia M."/>
            <person name="Peters R.J."/>
            <person name="Huang L."/>
            <person name="Gao W."/>
        </authorList>
    </citation>
    <scope>NUCLEOTIDE SEQUENCE [LARGE SCALE GENOMIC DNA]</scope>
    <source>
        <strain evidence="7">cv. XIE 37</strain>
        <tissue evidence="6">Leaf</tissue>
    </source>
</reference>
<keyword evidence="4" id="KW-0505">Motor protein</keyword>
<dbReference type="PROSITE" id="PS50222">
    <property type="entry name" value="EF_HAND_2"/>
    <property type="match status" value="1"/>
</dbReference>
<dbReference type="Proteomes" id="UP000593562">
    <property type="component" value="Unassembled WGS sequence"/>
</dbReference>
<dbReference type="AlphaFoldDB" id="A0A7J7DGE4"/>
<comment type="caution">
    <text evidence="6">The sequence shown here is derived from an EMBL/GenBank/DDBJ whole genome shotgun (WGS) entry which is preliminary data.</text>
</comment>
<dbReference type="Pfam" id="PF13405">
    <property type="entry name" value="EF-hand_6"/>
    <property type="match status" value="1"/>
</dbReference>
<dbReference type="EMBL" id="JAAARO010000007">
    <property type="protein sequence ID" value="KAF5745455.1"/>
    <property type="molecule type" value="Genomic_DNA"/>
</dbReference>
<dbReference type="OrthoDB" id="26525at2759"/>
<dbReference type="PROSITE" id="PS00018">
    <property type="entry name" value="EF_HAND_1"/>
    <property type="match status" value="1"/>
</dbReference>
<dbReference type="Gene3D" id="1.10.238.10">
    <property type="entry name" value="EF-hand"/>
    <property type="match status" value="1"/>
</dbReference>
<keyword evidence="7" id="KW-1185">Reference proteome</keyword>
<dbReference type="SMART" id="SM00054">
    <property type="entry name" value="EFh"/>
    <property type="match status" value="1"/>
</dbReference>
<evidence type="ECO:0000256" key="3">
    <source>
        <dbReference type="ARBA" id="ARBA00023123"/>
    </source>
</evidence>
<keyword evidence="2" id="KW-0106">Calcium</keyword>
<evidence type="ECO:0000256" key="2">
    <source>
        <dbReference type="ARBA" id="ARBA00022837"/>
    </source>
</evidence>
<sequence length="186" mass="21388">MNDLYRTIVLPPLFPYLSLSSMEKILALNNANNWLLLCLENIFLDIRIFFQLLLRPLLAFFYNSSKADELPCSDESTAERLIKLSQSEIKMVMDRLGLTYDDTVAAEERRLDLGEDELSKLFDEEPSLEELKEAFDVFDENKDGYIDGTDLNRVLHCLGLESKVGTCGDRGIHFNEFVSLMHKCFC</sequence>
<dbReference type="PANTHER" id="PTHR23048">
    <property type="entry name" value="MYOSIN LIGHT CHAIN 1, 3"/>
    <property type="match status" value="1"/>
</dbReference>
<dbReference type="PANTHER" id="PTHR23048:SF33">
    <property type="entry name" value="MYOSIN LIGHT CHAIN ALKALI"/>
    <property type="match status" value="1"/>
</dbReference>
<dbReference type="GO" id="GO:0005509">
    <property type="term" value="F:calcium ion binding"/>
    <property type="evidence" value="ECO:0007669"/>
    <property type="project" value="InterPro"/>
</dbReference>
<organism evidence="6 7">
    <name type="scientific">Tripterygium wilfordii</name>
    <name type="common">Thunder God vine</name>
    <dbReference type="NCBI Taxonomy" id="458696"/>
    <lineage>
        <taxon>Eukaryota</taxon>
        <taxon>Viridiplantae</taxon>
        <taxon>Streptophyta</taxon>
        <taxon>Embryophyta</taxon>
        <taxon>Tracheophyta</taxon>
        <taxon>Spermatophyta</taxon>
        <taxon>Magnoliopsida</taxon>
        <taxon>eudicotyledons</taxon>
        <taxon>Gunneridae</taxon>
        <taxon>Pentapetalae</taxon>
        <taxon>rosids</taxon>
        <taxon>fabids</taxon>
        <taxon>Celastrales</taxon>
        <taxon>Celastraceae</taxon>
        <taxon>Tripterygium</taxon>
    </lineage>
</organism>
<evidence type="ECO:0000259" key="5">
    <source>
        <dbReference type="PROSITE" id="PS50222"/>
    </source>
</evidence>
<evidence type="ECO:0000313" key="6">
    <source>
        <dbReference type="EMBL" id="KAF5745455.1"/>
    </source>
</evidence>